<organism evidence="2 3">
    <name type="scientific">Hydrotalea sandarakina</name>
    <dbReference type="NCBI Taxonomy" id="1004304"/>
    <lineage>
        <taxon>Bacteria</taxon>
        <taxon>Pseudomonadati</taxon>
        <taxon>Bacteroidota</taxon>
        <taxon>Chitinophagia</taxon>
        <taxon>Chitinophagales</taxon>
        <taxon>Chitinophagaceae</taxon>
        <taxon>Hydrotalea</taxon>
    </lineage>
</organism>
<evidence type="ECO:0000256" key="1">
    <source>
        <dbReference type="SAM" id="Phobius"/>
    </source>
</evidence>
<gene>
    <name evidence="2" type="ORF">LX80_01222</name>
</gene>
<accession>A0A2W7RSY4</accession>
<dbReference type="PROSITE" id="PS51257">
    <property type="entry name" value="PROKAR_LIPOPROTEIN"/>
    <property type="match status" value="1"/>
</dbReference>
<dbReference type="InterPro" id="IPR046487">
    <property type="entry name" value="DUF6580"/>
</dbReference>
<feature type="transmembrane region" description="Helical" evidence="1">
    <location>
        <begin position="31"/>
        <end position="48"/>
    </location>
</feature>
<feature type="transmembrane region" description="Helical" evidence="1">
    <location>
        <begin position="55"/>
        <end position="78"/>
    </location>
</feature>
<sequence length="189" mass="21021">MQLSLKNIIYGIVIIALTLSCKLVFANNISWSGFSPIMAIALVSGMMIHQKHSTFLFPLIALIASDVIIEILYLNGLFGFPGIYSYQFLNYLFLSVLVITGWLLKGKSYGAILIGIIAGPTIYYLLSNGWVWATHGGYQRPLTLQGLGMCLTDGLPFYKNSLLSTLVFVPVLLMIYHMLSFKKLAMKLQ</sequence>
<dbReference type="EMBL" id="QKZV01000003">
    <property type="protein sequence ID" value="PZX63571.1"/>
    <property type="molecule type" value="Genomic_DNA"/>
</dbReference>
<keyword evidence="3" id="KW-1185">Reference proteome</keyword>
<evidence type="ECO:0000313" key="3">
    <source>
        <dbReference type="Proteomes" id="UP000249720"/>
    </source>
</evidence>
<dbReference type="Proteomes" id="UP000249720">
    <property type="component" value="Unassembled WGS sequence"/>
</dbReference>
<keyword evidence="1" id="KW-0472">Membrane</keyword>
<reference evidence="2 3" key="1">
    <citation type="submission" date="2018-06" db="EMBL/GenBank/DDBJ databases">
        <title>Genomic Encyclopedia of Archaeal and Bacterial Type Strains, Phase II (KMG-II): from individual species to whole genera.</title>
        <authorList>
            <person name="Goeker M."/>
        </authorList>
    </citation>
    <scope>NUCLEOTIDE SEQUENCE [LARGE SCALE GENOMIC DNA]</scope>
    <source>
        <strain evidence="2 3">DSM 23241</strain>
    </source>
</reference>
<protein>
    <submittedName>
        <fullName evidence="2">Uncharacterized protein</fullName>
    </submittedName>
</protein>
<evidence type="ECO:0000313" key="2">
    <source>
        <dbReference type="EMBL" id="PZX63571.1"/>
    </source>
</evidence>
<comment type="caution">
    <text evidence="2">The sequence shown here is derived from an EMBL/GenBank/DDBJ whole genome shotgun (WGS) entry which is preliminary data.</text>
</comment>
<name>A0A2W7RSY4_9BACT</name>
<dbReference type="Pfam" id="PF20221">
    <property type="entry name" value="DUF6580"/>
    <property type="match status" value="1"/>
</dbReference>
<dbReference type="OrthoDB" id="9806699at2"/>
<feature type="transmembrane region" description="Helical" evidence="1">
    <location>
        <begin position="111"/>
        <end position="133"/>
    </location>
</feature>
<dbReference type="RefSeq" id="WP_111294299.1">
    <property type="nucleotide sequence ID" value="NZ_QKZV01000003.1"/>
</dbReference>
<feature type="transmembrane region" description="Helical" evidence="1">
    <location>
        <begin position="161"/>
        <end position="179"/>
    </location>
</feature>
<keyword evidence="1" id="KW-0812">Transmembrane</keyword>
<proteinExistence type="predicted"/>
<dbReference type="AlphaFoldDB" id="A0A2W7RSY4"/>
<feature type="transmembrane region" description="Helical" evidence="1">
    <location>
        <begin position="7"/>
        <end position="25"/>
    </location>
</feature>
<feature type="transmembrane region" description="Helical" evidence="1">
    <location>
        <begin position="84"/>
        <end position="104"/>
    </location>
</feature>
<keyword evidence="1" id="KW-1133">Transmembrane helix</keyword>